<reference evidence="1 2" key="1">
    <citation type="submission" date="2016-10" db="EMBL/GenBank/DDBJ databases">
        <authorList>
            <person name="de Groot N.N."/>
        </authorList>
    </citation>
    <scope>NUCLEOTIDE SEQUENCE [LARGE SCALE GENOMIC DNA]</scope>
    <source>
        <strain evidence="1 2">A-4</strain>
    </source>
</reference>
<dbReference type="STRING" id="439219.SAMN02910293_00454"/>
<keyword evidence="2" id="KW-1185">Reference proteome</keyword>
<dbReference type="AlphaFoldDB" id="A0A1G6ALQ6"/>
<dbReference type="Proteomes" id="UP000182508">
    <property type="component" value="Unassembled WGS sequence"/>
</dbReference>
<dbReference type="RefSeq" id="WP_074485238.1">
    <property type="nucleotide sequence ID" value="NZ_FMXP01000005.1"/>
</dbReference>
<dbReference type="EMBL" id="FMXP01000005">
    <property type="protein sequence ID" value="SDB09063.1"/>
    <property type="molecule type" value="Genomic_DNA"/>
</dbReference>
<name>A0A1G6ALQ6_9STRE</name>
<sequence length="224" mass="26310">MVSLILSIISITLSVILFVVQQYKQLYRLGVGTGAVTYSNKTSTSGQDRQVMFVELSIINESQTPAIITGLTIVEKSLQSYSSDDGELIDKSIQVKNDVGNKHEIFDKFTDTLPIVIAPYSSFRGTFAFYQRWIYRQGYFIELETPKRFLTIPFNPTPDFQIYLENRHGRNRTIKYYWRQNPLRTFQNKILDIFYKKTWKNLFYMLKKMISKILSNLKRCYNKN</sequence>
<proteinExistence type="predicted"/>
<organism evidence="1 2">
    <name type="scientific">Streptococcus henryi</name>
    <dbReference type="NCBI Taxonomy" id="439219"/>
    <lineage>
        <taxon>Bacteria</taxon>
        <taxon>Bacillati</taxon>
        <taxon>Bacillota</taxon>
        <taxon>Bacilli</taxon>
        <taxon>Lactobacillales</taxon>
        <taxon>Streptococcaceae</taxon>
        <taxon>Streptococcus</taxon>
    </lineage>
</organism>
<evidence type="ECO:0000313" key="2">
    <source>
        <dbReference type="Proteomes" id="UP000182508"/>
    </source>
</evidence>
<gene>
    <name evidence="1" type="ORF">SAMN02910293_00454</name>
</gene>
<protein>
    <submittedName>
        <fullName evidence="1">Uncharacterized protein</fullName>
    </submittedName>
</protein>
<evidence type="ECO:0000313" key="1">
    <source>
        <dbReference type="EMBL" id="SDB09063.1"/>
    </source>
</evidence>
<accession>A0A1G6ALQ6</accession>